<dbReference type="Proteomes" id="UP001558652">
    <property type="component" value="Unassembled WGS sequence"/>
</dbReference>
<dbReference type="InterPro" id="IPR012340">
    <property type="entry name" value="NA-bd_OB-fold"/>
</dbReference>
<dbReference type="InterPro" id="IPR029026">
    <property type="entry name" value="tRNA_m1G_MTases_N"/>
</dbReference>
<dbReference type="PANTHER" id="PTHR12150:SF13">
    <property type="entry name" value="METHYLTRANSFERASE C9ORF114-RELATED"/>
    <property type="match status" value="1"/>
</dbReference>
<proteinExistence type="inferred from homology"/>
<name>A0ABD0YMC7_9HEMI</name>
<evidence type="ECO:0000313" key="2">
    <source>
        <dbReference type="EMBL" id="KAL1132423.1"/>
    </source>
</evidence>
<dbReference type="EMBL" id="JBFDAA010000005">
    <property type="protein sequence ID" value="KAL1132423.1"/>
    <property type="molecule type" value="Genomic_DNA"/>
</dbReference>
<dbReference type="Pfam" id="PF02598">
    <property type="entry name" value="Methyltrn_RNA_3"/>
    <property type="match status" value="1"/>
</dbReference>
<dbReference type="SUPFAM" id="SSF75217">
    <property type="entry name" value="alpha/beta knot"/>
    <property type="match status" value="1"/>
</dbReference>
<dbReference type="InterPro" id="IPR029028">
    <property type="entry name" value="Alpha/beta_knot_MTases"/>
</dbReference>
<evidence type="ECO:0000313" key="3">
    <source>
        <dbReference type="Proteomes" id="UP001558652"/>
    </source>
</evidence>
<evidence type="ECO:0008006" key="4">
    <source>
        <dbReference type="Google" id="ProtNLM"/>
    </source>
</evidence>
<organism evidence="2 3">
    <name type="scientific">Ranatra chinensis</name>
    <dbReference type="NCBI Taxonomy" id="642074"/>
    <lineage>
        <taxon>Eukaryota</taxon>
        <taxon>Metazoa</taxon>
        <taxon>Ecdysozoa</taxon>
        <taxon>Arthropoda</taxon>
        <taxon>Hexapoda</taxon>
        <taxon>Insecta</taxon>
        <taxon>Pterygota</taxon>
        <taxon>Neoptera</taxon>
        <taxon>Paraneoptera</taxon>
        <taxon>Hemiptera</taxon>
        <taxon>Heteroptera</taxon>
        <taxon>Panheteroptera</taxon>
        <taxon>Nepomorpha</taxon>
        <taxon>Nepidae</taxon>
        <taxon>Ranatrinae</taxon>
        <taxon>Ranatra</taxon>
    </lineage>
</organism>
<comment type="caution">
    <text evidence="2">The sequence shown here is derived from an EMBL/GenBank/DDBJ whole genome shotgun (WGS) entry which is preliminary data.</text>
</comment>
<dbReference type="Gene3D" id="2.40.50.140">
    <property type="entry name" value="Nucleic acid-binding proteins"/>
    <property type="match status" value="1"/>
</dbReference>
<dbReference type="PANTHER" id="PTHR12150">
    <property type="entry name" value="CLASS IV SAM-BINDING METHYLTRANSFERASE-RELATED"/>
    <property type="match status" value="1"/>
</dbReference>
<dbReference type="Gene3D" id="3.40.1280.10">
    <property type="match status" value="1"/>
</dbReference>
<evidence type="ECO:0000256" key="1">
    <source>
        <dbReference type="ARBA" id="ARBA00009841"/>
    </source>
</evidence>
<reference evidence="2 3" key="1">
    <citation type="submission" date="2024-07" db="EMBL/GenBank/DDBJ databases">
        <title>Chromosome-level genome assembly of the water stick insect Ranatra chinensis (Heteroptera: Nepidae).</title>
        <authorList>
            <person name="Liu X."/>
        </authorList>
    </citation>
    <scope>NUCLEOTIDE SEQUENCE [LARGE SCALE GENOMIC DNA]</scope>
    <source>
        <strain evidence="2">Cailab_2021Rc</strain>
        <tissue evidence="2">Muscle</tissue>
    </source>
</reference>
<dbReference type="CDD" id="cd18086">
    <property type="entry name" value="HsC9orf114-like"/>
    <property type="match status" value="1"/>
</dbReference>
<protein>
    <recommendedName>
        <fullName evidence="4">RNA methyltransferase</fullName>
    </recommendedName>
</protein>
<sequence>MKTISLVVPGSILDCAQSPQLQAYVAGQIARAACIYNVDEVIVFNDMGDTPSDGIVIDSDKSTWRSCVLLGRILQFLECPQYLRKCIFPIHKDLHYAGLLNPLDAPHHLRADDESLFREGIVTDKRGKHGKGCYANVGLMKPVYLEKTLKPGVRVTVKLLPKEEGSKKLKGIVVPPSFPRFECGTYWGYNVRLAKSLSEAIDGCPYKEGYDLLIGTSDKGTPVSEITLGNDYHHCLIVFGGVRGLEIVLETDDKLKVEDVSMLFHHYVNTCPRQGTRTIRTEEAILISLAQLSNKLLN</sequence>
<dbReference type="InterPro" id="IPR003750">
    <property type="entry name" value="Put_MeTrfase-C9orf114-like"/>
</dbReference>
<keyword evidence="3" id="KW-1185">Reference proteome</keyword>
<gene>
    <name evidence="2" type="ORF">AAG570_010378</name>
</gene>
<accession>A0ABD0YMC7</accession>
<comment type="similarity">
    <text evidence="1">Belongs to the class IV-like SAM-binding methyltransferase superfamily.</text>
</comment>
<dbReference type="AlphaFoldDB" id="A0ABD0YMC7"/>
<dbReference type="SUPFAM" id="SSF50249">
    <property type="entry name" value="Nucleic acid-binding proteins"/>
    <property type="match status" value="1"/>
</dbReference>